<keyword evidence="2" id="KW-1185">Reference proteome</keyword>
<name>C4XTT9_SOLM1</name>
<gene>
    <name evidence="1" type="ordered locus">DMR_01130</name>
</gene>
<dbReference type="Proteomes" id="UP000009071">
    <property type="component" value="Chromosome"/>
</dbReference>
<dbReference type="KEGG" id="dma:DMR_01130"/>
<dbReference type="EMBL" id="AP010904">
    <property type="protein sequence ID" value="BAH73604.1"/>
    <property type="molecule type" value="Genomic_DNA"/>
</dbReference>
<evidence type="ECO:0000313" key="2">
    <source>
        <dbReference type="Proteomes" id="UP000009071"/>
    </source>
</evidence>
<dbReference type="AlphaFoldDB" id="C4XTT9"/>
<dbReference type="HOGENOM" id="CLU_153753_0_0_7"/>
<organism evidence="1 2">
    <name type="scientific">Solidesulfovibrio magneticus (strain ATCC 700980 / DSM 13731 / RS-1)</name>
    <name type="common">Desulfovibrio magneticus</name>
    <dbReference type="NCBI Taxonomy" id="573370"/>
    <lineage>
        <taxon>Bacteria</taxon>
        <taxon>Pseudomonadati</taxon>
        <taxon>Thermodesulfobacteriota</taxon>
        <taxon>Desulfovibrionia</taxon>
        <taxon>Desulfovibrionales</taxon>
        <taxon>Desulfovibrionaceae</taxon>
        <taxon>Solidesulfovibrio</taxon>
    </lineage>
</organism>
<dbReference type="RefSeq" id="WP_012749697.1">
    <property type="nucleotide sequence ID" value="NC_012796.1"/>
</dbReference>
<proteinExistence type="predicted"/>
<protein>
    <submittedName>
        <fullName evidence="1">Uncharacterized protein</fullName>
    </submittedName>
</protein>
<sequence>MSKKEDQPAKGMKLESKYNPTLLRECIKNNNSASEIMEKLGITHKQTLKQYVLKLMSDDRNFYEVKGMYVKSSTRPKVNKNNEIKLYLKNLGLEELQLVEGDEFTVMVENGSIVLTKIEH</sequence>
<evidence type="ECO:0000313" key="1">
    <source>
        <dbReference type="EMBL" id="BAH73604.1"/>
    </source>
</evidence>
<dbReference type="OrthoDB" id="5455866at2"/>
<dbReference type="eggNOG" id="ENOG5030NMB">
    <property type="taxonomic scope" value="Bacteria"/>
</dbReference>
<accession>C4XTT9</accession>
<reference evidence="1 2" key="1">
    <citation type="journal article" date="2009" name="Genome Res.">
        <title>Whole genome sequence of Desulfovibrio magneticus strain RS-1 revealed common gene clusters in magnetotactic bacteria.</title>
        <authorList>
            <person name="Nakazawa H."/>
            <person name="Arakaki A."/>
            <person name="Narita-Yamada S."/>
            <person name="Yashiro I."/>
            <person name="Jinno K."/>
            <person name="Aoki N."/>
            <person name="Tsuruyama A."/>
            <person name="Okamura Y."/>
            <person name="Tanikawa S."/>
            <person name="Fujita N."/>
            <person name="Takeyama H."/>
            <person name="Matsunaga T."/>
        </authorList>
    </citation>
    <scope>NUCLEOTIDE SEQUENCE [LARGE SCALE GENOMIC DNA]</scope>
    <source>
        <strain evidence="2">ATCC 700980 / DSM 13731 / RS-1</strain>
    </source>
</reference>